<feature type="compositionally biased region" description="Basic and acidic residues" evidence="1">
    <location>
        <begin position="42"/>
        <end position="52"/>
    </location>
</feature>
<organism evidence="2 3">
    <name type="scientific">Pisolithus tinctorius Marx 270</name>
    <dbReference type="NCBI Taxonomy" id="870435"/>
    <lineage>
        <taxon>Eukaryota</taxon>
        <taxon>Fungi</taxon>
        <taxon>Dikarya</taxon>
        <taxon>Basidiomycota</taxon>
        <taxon>Agaricomycotina</taxon>
        <taxon>Agaricomycetes</taxon>
        <taxon>Agaricomycetidae</taxon>
        <taxon>Boletales</taxon>
        <taxon>Sclerodermatineae</taxon>
        <taxon>Pisolithaceae</taxon>
        <taxon>Pisolithus</taxon>
    </lineage>
</organism>
<dbReference type="AlphaFoldDB" id="A0A0C3INR4"/>
<keyword evidence="3" id="KW-1185">Reference proteome</keyword>
<accession>A0A0C3INR4</accession>
<dbReference type="Proteomes" id="UP000054217">
    <property type="component" value="Unassembled WGS sequence"/>
</dbReference>
<reference evidence="2 3" key="1">
    <citation type="submission" date="2014-04" db="EMBL/GenBank/DDBJ databases">
        <authorList>
            <consortium name="DOE Joint Genome Institute"/>
            <person name="Kuo A."/>
            <person name="Kohler A."/>
            <person name="Costa M.D."/>
            <person name="Nagy L.G."/>
            <person name="Floudas D."/>
            <person name="Copeland A."/>
            <person name="Barry K.W."/>
            <person name="Cichocki N."/>
            <person name="Veneault-Fourrey C."/>
            <person name="LaButti K."/>
            <person name="Lindquist E.A."/>
            <person name="Lipzen A."/>
            <person name="Lundell T."/>
            <person name="Morin E."/>
            <person name="Murat C."/>
            <person name="Sun H."/>
            <person name="Tunlid A."/>
            <person name="Henrissat B."/>
            <person name="Grigoriev I.V."/>
            <person name="Hibbett D.S."/>
            <person name="Martin F."/>
            <person name="Nordberg H.P."/>
            <person name="Cantor M.N."/>
            <person name="Hua S.X."/>
        </authorList>
    </citation>
    <scope>NUCLEOTIDE SEQUENCE [LARGE SCALE GENOMIC DNA]</scope>
    <source>
        <strain evidence="2 3">Marx 270</strain>
    </source>
</reference>
<evidence type="ECO:0000313" key="2">
    <source>
        <dbReference type="EMBL" id="KIN98617.1"/>
    </source>
</evidence>
<gene>
    <name evidence="2" type="ORF">M404DRAFT_851065</name>
</gene>
<name>A0A0C3INR4_PISTI</name>
<sequence length="84" mass="9354">MAVYLYLGQRGSVGILRQPANDSLPVPCVPTPMSESGVQPRFRSDWSSRHSPDVGYVKQVRPPQSVLPGRRVNSLKQHYKGAQH</sequence>
<dbReference type="EMBL" id="KN832014">
    <property type="protein sequence ID" value="KIN98617.1"/>
    <property type="molecule type" value="Genomic_DNA"/>
</dbReference>
<feature type="region of interest" description="Disordered" evidence="1">
    <location>
        <begin position="31"/>
        <end position="84"/>
    </location>
</feature>
<reference evidence="3" key="2">
    <citation type="submission" date="2015-01" db="EMBL/GenBank/DDBJ databases">
        <title>Evolutionary Origins and Diversification of the Mycorrhizal Mutualists.</title>
        <authorList>
            <consortium name="DOE Joint Genome Institute"/>
            <consortium name="Mycorrhizal Genomics Consortium"/>
            <person name="Kohler A."/>
            <person name="Kuo A."/>
            <person name="Nagy L.G."/>
            <person name="Floudas D."/>
            <person name="Copeland A."/>
            <person name="Barry K.W."/>
            <person name="Cichocki N."/>
            <person name="Veneault-Fourrey C."/>
            <person name="LaButti K."/>
            <person name="Lindquist E.A."/>
            <person name="Lipzen A."/>
            <person name="Lundell T."/>
            <person name="Morin E."/>
            <person name="Murat C."/>
            <person name="Riley R."/>
            <person name="Ohm R."/>
            <person name="Sun H."/>
            <person name="Tunlid A."/>
            <person name="Henrissat B."/>
            <person name="Grigoriev I.V."/>
            <person name="Hibbett D.S."/>
            <person name="Martin F."/>
        </authorList>
    </citation>
    <scope>NUCLEOTIDE SEQUENCE [LARGE SCALE GENOMIC DNA]</scope>
    <source>
        <strain evidence="3">Marx 270</strain>
    </source>
</reference>
<protein>
    <submittedName>
        <fullName evidence="2">Uncharacterized protein</fullName>
    </submittedName>
</protein>
<proteinExistence type="predicted"/>
<dbReference type="InParanoid" id="A0A0C3INR4"/>
<evidence type="ECO:0000313" key="3">
    <source>
        <dbReference type="Proteomes" id="UP000054217"/>
    </source>
</evidence>
<dbReference type="HOGENOM" id="CLU_2528373_0_0_1"/>
<evidence type="ECO:0000256" key="1">
    <source>
        <dbReference type="SAM" id="MobiDB-lite"/>
    </source>
</evidence>